<keyword evidence="2" id="KW-1185">Reference proteome</keyword>
<name>A0A9X1YKC0_9BURK</name>
<evidence type="ECO:0000313" key="2">
    <source>
        <dbReference type="Proteomes" id="UP001139353"/>
    </source>
</evidence>
<comment type="caution">
    <text evidence="1">The sequence shown here is derived from an EMBL/GenBank/DDBJ whole genome shotgun (WGS) entry which is preliminary data.</text>
</comment>
<gene>
    <name evidence="1" type="ORF">LPC04_18885</name>
</gene>
<evidence type="ECO:0008006" key="3">
    <source>
        <dbReference type="Google" id="ProtNLM"/>
    </source>
</evidence>
<reference evidence="1" key="1">
    <citation type="submission" date="2021-11" db="EMBL/GenBank/DDBJ databases">
        <title>BS-T2-15 a new species belonging to the Comamonadaceae family isolated from the soil of a French oak forest.</title>
        <authorList>
            <person name="Mieszkin S."/>
            <person name="Alain K."/>
        </authorList>
    </citation>
    <scope>NUCLEOTIDE SEQUENCE</scope>
    <source>
        <strain evidence="1">BS-T2-15</strain>
    </source>
</reference>
<accession>A0A9X1YKC0</accession>
<dbReference type="Proteomes" id="UP001139353">
    <property type="component" value="Unassembled WGS sequence"/>
</dbReference>
<dbReference type="RefSeq" id="WP_275683809.1">
    <property type="nucleotide sequence ID" value="NZ_JAJLJH010000005.1"/>
</dbReference>
<evidence type="ECO:0000313" key="1">
    <source>
        <dbReference type="EMBL" id="MCK9687773.1"/>
    </source>
</evidence>
<organism evidence="1 2">
    <name type="scientific">Scleromatobacter humisilvae</name>
    <dbReference type="NCBI Taxonomy" id="2897159"/>
    <lineage>
        <taxon>Bacteria</taxon>
        <taxon>Pseudomonadati</taxon>
        <taxon>Pseudomonadota</taxon>
        <taxon>Betaproteobacteria</taxon>
        <taxon>Burkholderiales</taxon>
        <taxon>Sphaerotilaceae</taxon>
        <taxon>Scleromatobacter</taxon>
    </lineage>
</organism>
<dbReference type="AlphaFoldDB" id="A0A9X1YKC0"/>
<sequence>MNDELMDPKKHSDTPVARLSSRSPSRFAVCAAMVALAGCSPTFDWRSVPLPDTQLVTELPCRPGRFQRDVTVAGVPLKLFMLSCEAGGITYGVATADVGDPARVDAVLHALRESAAMAIRSADSPAGALNMPGVTPFSGNSSAHLHGRRPDGQTIDEAIRVFGRGTRVYQASAVGPSLPESAVRPFEDGLRFDLEKVAPDPT</sequence>
<protein>
    <recommendedName>
        <fullName evidence="3">Lipoprotein</fullName>
    </recommendedName>
</protein>
<dbReference type="EMBL" id="JAJLJH010000005">
    <property type="protein sequence ID" value="MCK9687773.1"/>
    <property type="molecule type" value="Genomic_DNA"/>
</dbReference>
<proteinExistence type="predicted"/>